<dbReference type="SMART" id="SM00736">
    <property type="entry name" value="CADG"/>
    <property type="match status" value="1"/>
</dbReference>
<dbReference type="CDD" id="cd09597">
    <property type="entry name" value="M4_TLP"/>
    <property type="match status" value="1"/>
</dbReference>
<dbReference type="InterPro" id="IPR013856">
    <property type="entry name" value="Peptidase_M4_domain"/>
</dbReference>
<dbReference type="Gene3D" id="1.10.390.10">
    <property type="entry name" value="Neutral Protease Domain 2"/>
    <property type="match status" value="1"/>
</dbReference>
<dbReference type="PANTHER" id="PTHR33794">
    <property type="entry name" value="BACILLOLYSIN"/>
    <property type="match status" value="1"/>
</dbReference>
<evidence type="ECO:0000256" key="3">
    <source>
        <dbReference type="ARBA" id="ARBA00022729"/>
    </source>
</evidence>
<feature type="compositionally biased region" description="Polar residues" evidence="7">
    <location>
        <begin position="43"/>
        <end position="58"/>
    </location>
</feature>
<dbReference type="Gene3D" id="3.10.450.490">
    <property type="match status" value="1"/>
</dbReference>
<dbReference type="Pfam" id="PF07504">
    <property type="entry name" value="FTP"/>
    <property type="match status" value="1"/>
</dbReference>
<dbReference type="InterPro" id="IPR050728">
    <property type="entry name" value="Zinc_Metalloprotease_M4"/>
</dbReference>
<dbReference type="Proteomes" id="UP000780875">
    <property type="component" value="Unassembled WGS sequence"/>
</dbReference>
<protein>
    <submittedName>
        <fullName evidence="10">M4 family metallopeptidase</fullName>
    </submittedName>
</protein>
<dbReference type="InterPro" id="IPR001570">
    <property type="entry name" value="Peptidase_M4_C_domain"/>
</dbReference>
<dbReference type="RefSeq" id="WP_224123251.1">
    <property type="nucleotide sequence ID" value="NZ_JAIQZJ010000006.1"/>
</dbReference>
<feature type="signal peptide" evidence="8">
    <location>
        <begin position="1"/>
        <end position="28"/>
    </location>
</feature>
<keyword evidence="11" id="KW-1185">Reference proteome</keyword>
<keyword evidence="4" id="KW-0378">Hydrolase</keyword>
<feature type="chain" id="PRO_5045482874" evidence="8">
    <location>
        <begin position="29"/>
        <end position="773"/>
    </location>
</feature>
<keyword evidence="6" id="KW-0482">Metalloprotease</keyword>
<dbReference type="InterPro" id="IPR013783">
    <property type="entry name" value="Ig-like_fold"/>
</dbReference>
<name>A0ABS7UD05_9ACTN</name>
<feature type="region of interest" description="Disordered" evidence="7">
    <location>
        <begin position="28"/>
        <end position="63"/>
    </location>
</feature>
<feature type="region of interest" description="Disordered" evidence="7">
    <location>
        <begin position="521"/>
        <end position="544"/>
    </location>
</feature>
<evidence type="ECO:0000256" key="7">
    <source>
        <dbReference type="SAM" id="MobiDB-lite"/>
    </source>
</evidence>
<evidence type="ECO:0000313" key="11">
    <source>
        <dbReference type="Proteomes" id="UP000780875"/>
    </source>
</evidence>
<dbReference type="Gene3D" id="2.60.40.10">
    <property type="entry name" value="Immunoglobulins"/>
    <property type="match status" value="1"/>
</dbReference>
<dbReference type="Pfam" id="PF05345">
    <property type="entry name" value="He_PIG"/>
    <property type="match status" value="1"/>
</dbReference>
<feature type="domain" description="Dystroglycan-type cadherin-like" evidence="9">
    <location>
        <begin position="533"/>
        <end position="623"/>
    </location>
</feature>
<dbReference type="Pfam" id="PF02868">
    <property type="entry name" value="Peptidase_M4_C"/>
    <property type="match status" value="1"/>
</dbReference>
<comment type="caution">
    <text evidence="10">The sequence shown here is derived from an EMBL/GenBank/DDBJ whole genome shotgun (WGS) entry which is preliminary data.</text>
</comment>
<organism evidence="10 11">
    <name type="scientific">Nocardioides mangrovi</name>
    <dbReference type="NCBI Taxonomy" id="2874580"/>
    <lineage>
        <taxon>Bacteria</taxon>
        <taxon>Bacillati</taxon>
        <taxon>Actinomycetota</taxon>
        <taxon>Actinomycetes</taxon>
        <taxon>Propionibacteriales</taxon>
        <taxon>Nocardioidaceae</taxon>
        <taxon>Nocardioides</taxon>
    </lineage>
</organism>
<dbReference type="InterPro" id="IPR011096">
    <property type="entry name" value="FTP_domain"/>
</dbReference>
<keyword evidence="5" id="KW-0862">Zinc</keyword>
<accession>A0ABS7UD05</accession>
<dbReference type="InterPro" id="IPR006644">
    <property type="entry name" value="Cadg"/>
</dbReference>
<evidence type="ECO:0000256" key="6">
    <source>
        <dbReference type="ARBA" id="ARBA00023049"/>
    </source>
</evidence>
<evidence type="ECO:0000256" key="8">
    <source>
        <dbReference type="SAM" id="SignalP"/>
    </source>
</evidence>
<dbReference type="PANTHER" id="PTHR33794:SF1">
    <property type="entry name" value="BACILLOLYSIN"/>
    <property type="match status" value="1"/>
</dbReference>
<evidence type="ECO:0000259" key="9">
    <source>
        <dbReference type="SMART" id="SM00736"/>
    </source>
</evidence>
<evidence type="ECO:0000256" key="5">
    <source>
        <dbReference type="ARBA" id="ARBA00022833"/>
    </source>
</evidence>
<evidence type="ECO:0000256" key="2">
    <source>
        <dbReference type="ARBA" id="ARBA00022723"/>
    </source>
</evidence>
<dbReference type="InterPro" id="IPR027268">
    <property type="entry name" value="Peptidase_M4/M1_CTD_sf"/>
</dbReference>
<dbReference type="SUPFAM" id="SSF55486">
    <property type="entry name" value="Metalloproteases ('zincins'), catalytic domain"/>
    <property type="match status" value="1"/>
</dbReference>
<sequence length="773" mass="79213">MKRLVAGGFTAALVSALAIVSVPQGADAAGANSGTKSAPAVKSTGSQGHTSARQQAKQSARKLVASPPAYLHASSHDAFRRAGVVSSHGLQYVPYQRTYRGLPVVGGDFVVVTDSAGRLLSTSVAQDQAVSLASTSASVTKSAARRTALRQLSKGSYDGASRLVVLQQRTSSLAWETTVAGTKNGAASRLTVYVDAATGKVLRTVEHVAEGSGTGAWEGSVTIPTSGSGTSYSMTNSNATTMKCQNASGNATFTGTDDVWGNGDATNRETGCVDAFYSAEKERQMLTARLGRNGMDGSGGWVPIRVGLNDVNAYYDGTQVQIGHTQTGGKWIGSIDVVAHEFGHGIDDHTPGGISGNGTQEFVADTFGAATEWYANNPADAPDYTVGEEVNLVGNGPIRYMYNPALAGDDNCYSSSTPTDEVHAAAGPGNHWFYLLAEGTSPSDGQPTSPTCNSSSVTGLGIQKAITIMYNAMLMKTSTSSYLKYRTWTLTAAKNLYPGSCTEFNAVKAAWNAVSVPAQSGDPTCSTSGTNTVTVTNPGSQTGTVGTAKSLQISASDSASGQTLTYSATGLPAGLSINSSTGLVSGTPTTAGTYSSTVTAKDTTNASGSATFTWTISGSGGGGSCSGQKLTNPGFESGSTGWTATSGVITTDSGQAAHAGSYKAWLDGYGQTHTDTLSQSVTIPSGCTATLSFYLHIDSAETTTSTAYDKLTVKAGSTTLATYSNLNKASGYVLKSFNVSSLAGQTVSISFSGTEDSSLQTSFVIDDTALTLS</sequence>
<keyword evidence="3 8" id="KW-0732">Signal</keyword>
<keyword evidence="2" id="KW-0479">Metal-binding</keyword>
<dbReference type="Gene3D" id="3.10.170.10">
    <property type="match status" value="1"/>
</dbReference>
<feature type="compositionally biased region" description="Low complexity" evidence="7">
    <location>
        <begin position="523"/>
        <end position="539"/>
    </location>
</feature>
<evidence type="ECO:0000256" key="1">
    <source>
        <dbReference type="ARBA" id="ARBA00022670"/>
    </source>
</evidence>
<proteinExistence type="predicted"/>
<evidence type="ECO:0000256" key="4">
    <source>
        <dbReference type="ARBA" id="ARBA00022801"/>
    </source>
</evidence>
<gene>
    <name evidence="10" type="ORF">K8U61_11955</name>
</gene>
<dbReference type="InterPro" id="IPR015919">
    <property type="entry name" value="Cadherin-like_sf"/>
</dbReference>
<reference evidence="10 11" key="1">
    <citation type="submission" date="2021-09" db="EMBL/GenBank/DDBJ databases">
        <title>Whole genome sequence of Nocardioides sp. GBK3QG-3.</title>
        <authorList>
            <person name="Tuo L."/>
        </authorList>
    </citation>
    <scope>NUCLEOTIDE SEQUENCE [LARGE SCALE GENOMIC DNA]</scope>
    <source>
        <strain evidence="10 11">GBK3QG-3</strain>
    </source>
</reference>
<dbReference type="EMBL" id="JAIQZJ010000006">
    <property type="protein sequence ID" value="MBZ5738880.1"/>
    <property type="molecule type" value="Genomic_DNA"/>
</dbReference>
<evidence type="ECO:0000313" key="10">
    <source>
        <dbReference type="EMBL" id="MBZ5738880.1"/>
    </source>
</evidence>
<dbReference type="Gene3D" id="2.60.120.260">
    <property type="entry name" value="Galactose-binding domain-like"/>
    <property type="match status" value="1"/>
</dbReference>
<keyword evidence="1" id="KW-0645">Protease</keyword>
<dbReference type="SUPFAM" id="SSF49313">
    <property type="entry name" value="Cadherin-like"/>
    <property type="match status" value="1"/>
</dbReference>
<dbReference type="Pfam" id="PF01447">
    <property type="entry name" value="Peptidase_M4"/>
    <property type="match status" value="1"/>
</dbReference>